<protein>
    <submittedName>
        <fullName evidence="4">N5-(Carboxyethyl)ornithine synthase</fullName>
    </submittedName>
</protein>
<proteinExistence type="predicted"/>
<dbReference type="SMART" id="SM01003">
    <property type="entry name" value="AlaDh_PNT_N"/>
    <property type="match status" value="1"/>
</dbReference>
<dbReference type="OrthoDB" id="9804592at2"/>
<dbReference type="InterPro" id="IPR036291">
    <property type="entry name" value="NAD(P)-bd_dom_sf"/>
</dbReference>
<evidence type="ECO:0000259" key="3">
    <source>
        <dbReference type="SMART" id="SM01003"/>
    </source>
</evidence>
<feature type="domain" description="Alanine dehydrogenase/pyridine nucleotide transhydrogenase NAD(H)-binding" evidence="2">
    <location>
        <begin position="154"/>
        <end position="273"/>
    </location>
</feature>
<accession>A0A1I1AT80</accession>
<dbReference type="Pfam" id="PF05222">
    <property type="entry name" value="AlaDh_PNT_N"/>
    <property type="match status" value="1"/>
</dbReference>
<organism evidence="4 5">
    <name type="scientific">Clostridium frigidicarnis</name>
    <dbReference type="NCBI Taxonomy" id="84698"/>
    <lineage>
        <taxon>Bacteria</taxon>
        <taxon>Bacillati</taxon>
        <taxon>Bacillota</taxon>
        <taxon>Clostridia</taxon>
        <taxon>Eubacteriales</taxon>
        <taxon>Clostridiaceae</taxon>
        <taxon>Clostridium</taxon>
    </lineage>
</organism>
<sequence>MKLGFIIPNHPDEKRVALLPEHIINFENEIYIEKGFGLNLGISDYEYENKGCTILTKEEIFKQCDGIFSLKNIKECDYDLIDNGKIIIGWTHPHGSGKSFMQNVAIPKDLLVVDLDNIHPCLFYKNSEIPLDWIPKNFVYQNSFIAGYASTIHGLMSHGLIPNQDTKVAVLGSGNASQGSYKAISLFNVNVRMFYRKTMDEFLDNISDFDLIINGVEIAPEMPPLIDEQHKKLIKKGSLIIDAAACAGRTIAGSKHTFHNEPLYLEDGIYFYAINNSPSIFYRESSKFISESFSKYIYSKNLTIYKSLCENK</sequence>
<dbReference type="InterPro" id="IPR007886">
    <property type="entry name" value="AlaDH/PNT_N"/>
</dbReference>
<keyword evidence="5" id="KW-1185">Reference proteome</keyword>
<dbReference type="STRING" id="84698.SAMN04488528_10454"/>
<dbReference type="SMART" id="SM01002">
    <property type="entry name" value="AlaDh_PNT_C"/>
    <property type="match status" value="1"/>
</dbReference>
<dbReference type="InterPro" id="IPR007698">
    <property type="entry name" value="AlaDH/PNT_NAD(H)-bd"/>
</dbReference>
<evidence type="ECO:0000313" key="4">
    <source>
        <dbReference type="EMBL" id="SFB40732.1"/>
    </source>
</evidence>
<dbReference type="GO" id="GO:0000286">
    <property type="term" value="F:alanine dehydrogenase activity"/>
    <property type="evidence" value="ECO:0007669"/>
    <property type="project" value="TreeGrafter"/>
</dbReference>
<dbReference type="Pfam" id="PF01262">
    <property type="entry name" value="AlaDh_PNT_C"/>
    <property type="match status" value="1"/>
</dbReference>
<dbReference type="SUPFAM" id="SSF51735">
    <property type="entry name" value="NAD(P)-binding Rossmann-fold domains"/>
    <property type="match status" value="1"/>
</dbReference>
<feature type="domain" description="Alanine dehydrogenase/pyridine nucleotide transhydrogenase N-terminal" evidence="3">
    <location>
        <begin position="4"/>
        <end position="105"/>
    </location>
</feature>
<dbReference type="GO" id="GO:0005886">
    <property type="term" value="C:plasma membrane"/>
    <property type="evidence" value="ECO:0007669"/>
    <property type="project" value="TreeGrafter"/>
</dbReference>
<evidence type="ECO:0000256" key="1">
    <source>
        <dbReference type="ARBA" id="ARBA00023002"/>
    </source>
</evidence>
<reference evidence="4 5" key="1">
    <citation type="submission" date="2016-10" db="EMBL/GenBank/DDBJ databases">
        <authorList>
            <person name="de Groot N.N."/>
        </authorList>
    </citation>
    <scope>NUCLEOTIDE SEQUENCE [LARGE SCALE GENOMIC DNA]</scope>
    <source>
        <strain evidence="4 5">DSM 12271</strain>
    </source>
</reference>
<dbReference type="Gene3D" id="3.40.50.720">
    <property type="entry name" value="NAD(P)-binding Rossmann-like Domain"/>
    <property type="match status" value="2"/>
</dbReference>
<dbReference type="AlphaFoldDB" id="A0A1I1AT80"/>
<dbReference type="GO" id="GO:0006524">
    <property type="term" value="P:alanine catabolic process"/>
    <property type="evidence" value="ECO:0007669"/>
    <property type="project" value="TreeGrafter"/>
</dbReference>
<dbReference type="EMBL" id="FOKI01000045">
    <property type="protein sequence ID" value="SFB40732.1"/>
    <property type="molecule type" value="Genomic_DNA"/>
</dbReference>
<keyword evidence="1" id="KW-0560">Oxidoreductase</keyword>
<gene>
    <name evidence="4" type="ORF">SAMN04488528_10454</name>
</gene>
<dbReference type="SUPFAM" id="SSF52283">
    <property type="entry name" value="Formate/glycerate dehydrogenase catalytic domain-like"/>
    <property type="match status" value="1"/>
</dbReference>
<evidence type="ECO:0000259" key="2">
    <source>
        <dbReference type="SMART" id="SM01002"/>
    </source>
</evidence>
<name>A0A1I1AT80_9CLOT</name>
<dbReference type="PANTHER" id="PTHR42795">
    <property type="entry name" value="ALANINE DEHYDROGENASE"/>
    <property type="match status" value="1"/>
</dbReference>
<dbReference type="PANTHER" id="PTHR42795:SF1">
    <property type="entry name" value="ALANINE DEHYDROGENASE"/>
    <property type="match status" value="1"/>
</dbReference>
<evidence type="ECO:0000313" key="5">
    <source>
        <dbReference type="Proteomes" id="UP000198619"/>
    </source>
</evidence>
<dbReference type="RefSeq" id="WP_090042911.1">
    <property type="nucleotide sequence ID" value="NZ_FOKI01000045.1"/>
</dbReference>
<dbReference type="Proteomes" id="UP000198619">
    <property type="component" value="Unassembled WGS sequence"/>
</dbReference>